<dbReference type="RefSeq" id="WP_341697544.1">
    <property type="nucleotide sequence ID" value="NZ_JBBYHR010000007.1"/>
</dbReference>
<sequence length="322" mass="36714">MKTTIVRLLTFCFAAFATVVVLTYAQPFFYRKFNSSDKRFLTLLDNVHKKDDNILVFGDSRTVLGVDTKRVKAKLGTPAEIYNVGNFSQDMYQSGYFYGMVGDNTRMVVQCTTTAFFSKDKPVDIPDAKTIPMFLSGYKLNDATRSVMGNTKSFFDNSDFENNLKSRVYFENYITTAIRPLLDNEKYDEGRIMDPYFPHIYVEQRSPNYPVQPIGCDKYKPQSKPVSQLAFLKRARDYFKSKNIKYVMVLMPINPDDCDNAAGYSAEFAKMIRSEVGIDVIDLTTLVKVPDFYDAVHPNHKGAEIVSDAFAAQLKQLVPEKK</sequence>
<dbReference type="Proteomes" id="UP001464555">
    <property type="component" value="Unassembled WGS sequence"/>
</dbReference>
<comment type="caution">
    <text evidence="1">The sequence shown here is derived from an EMBL/GenBank/DDBJ whole genome shotgun (WGS) entry which is preliminary data.</text>
</comment>
<name>A0ABU9HZ36_9FLAO</name>
<evidence type="ECO:0000313" key="1">
    <source>
        <dbReference type="EMBL" id="MEL1245231.1"/>
    </source>
</evidence>
<evidence type="ECO:0000313" key="2">
    <source>
        <dbReference type="Proteomes" id="UP001464555"/>
    </source>
</evidence>
<dbReference type="SUPFAM" id="SSF52266">
    <property type="entry name" value="SGNH hydrolase"/>
    <property type="match status" value="1"/>
</dbReference>
<evidence type="ECO:0008006" key="3">
    <source>
        <dbReference type="Google" id="ProtNLM"/>
    </source>
</evidence>
<keyword evidence="2" id="KW-1185">Reference proteome</keyword>
<dbReference type="InterPro" id="IPR036514">
    <property type="entry name" value="SGNH_hydro_sf"/>
</dbReference>
<accession>A0ABU9HZ36</accession>
<dbReference type="EMBL" id="JBBYHR010000007">
    <property type="protein sequence ID" value="MEL1245231.1"/>
    <property type="molecule type" value="Genomic_DNA"/>
</dbReference>
<gene>
    <name evidence="1" type="ORF">AAEO56_13220</name>
</gene>
<dbReference type="Gene3D" id="3.40.50.1110">
    <property type="entry name" value="SGNH hydrolase"/>
    <property type="match status" value="1"/>
</dbReference>
<proteinExistence type="predicted"/>
<reference evidence="1 2" key="1">
    <citation type="submission" date="2024-04" db="EMBL/GenBank/DDBJ databases">
        <title>Flavobacterium sp. DGU11 16S ribosomal RNA gene Genome sequencing and assembly.</title>
        <authorList>
            <person name="Park S."/>
        </authorList>
    </citation>
    <scope>NUCLEOTIDE SEQUENCE [LARGE SCALE GENOMIC DNA]</scope>
    <source>
        <strain evidence="1 2">DGU11</strain>
    </source>
</reference>
<protein>
    <recommendedName>
        <fullName evidence="3">SGNH/GDSL hydrolase family protein</fullName>
    </recommendedName>
</protein>
<organism evidence="1 2">
    <name type="scientific">Flavobacterium arundinis</name>
    <dbReference type="NCBI Taxonomy" id="3139143"/>
    <lineage>
        <taxon>Bacteria</taxon>
        <taxon>Pseudomonadati</taxon>
        <taxon>Bacteroidota</taxon>
        <taxon>Flavobacteriia</taxon>
        <taxon>Flavobacteriales</taxon>
        <taxon>Flavobacteriaceae</taxon>
        <taxon>Flavobacterium</taxon>
    </lineage>
</organism>